<gene>
    <name evidence="3" type="ORF">PS691_00713</name>
</gene>
<protein>
    <submittedName>
        <fullName evidence="3">Uncharacterized protein</fullName>
    </submittedName>
</protein>
<feature type="region of interest" description="Disordered" evidence="1">
    <location>
        <begin position="133"/>
        <end position="170"/>
    </location>
</feature>
<dbReference type="Proteomes" id="UP000337909">
    <property type="component" value="Unassembled WGS sequence"/>
</dbReference>
<reference evidence="3 4" key="1">
    <citation type="submission" date="2019-09" db="EMBL/GenBank/DDBJ databases">
        <authorList>
            <person name="Chandra G."/>
            <person name="Truman W A."/>
        </authorList>
    </citation>
    <scope>NUCLEOTIDE SEQUENCE [LARGE SCALE GENOMIC DNA]</scope>
    <source>
        <strain evidence="3">PS691</strain>
    </source>
</reference>
<keyword evidence="2" id="KW-0812">Transmembrane</keyword>
<organism evidence="3 4">
    <name type="scientific">Pseudomonas fluorescens</name>
    <dbReference type="NCBI Taxonomy" id="294"/>
    <lineage>
        <taxon>Bacteria</taxon>
        <taxon>Pseudomonadati</taxon>
        <taxon>Pseudomonadota</taxon>
        <taxon>Gammaproteobacteria</taxon>
        <taxon>Pseudomonadales</taxon>
        <taxon>Pseudomonadaceae</taxon>
        <taxon>Pseudomonas</taxon>
    </lineage>
</organism>
<feature type="transmembrane region" description="Helical" evidence="2">
    <location>
        <begin position="43"/>
        <end position="64"/>
    </location>
</feature>
<dbReference type="AlphaFoldDB" id="A0A5E7AIL5"/>
<evidence type="ECO:0000313" key="3">
    <source>
        <dbReference type="EMBL" id="VVN75771.1"/>
    </source>
</evidence>
<proteinExistence type="predicted"/>
<evidence type="ECO:0000256" key="1">
    <source>
        <dbReference type="SAM" id="MobiDB-lite"/>
    </source>
</evidence>
<keyword evidence="2" id="KW-1133">Transmembrane helix</keyword>
<evidence type="ECO:0000256" key="2">
    <source>
        <dbReference type="SAM" id="Phobius"/>
    </source>
</evidence>
<evidence type="ECO:0000313" key="4">
    <source>
        <dbReference type="Proteomes" id="UP000337909"/>
    </source>
</evidence>
<keyword evidence="2" id="KW-0472">Membrane</keyword>
<sequence length="170" mass="17995">MGWVHTIPLVGAAAGCDLLILHLRRPQKIAAYRQLLRQSRAPAMGWVHTIPLVGAAAGCDLLILHLRRPQKIAAIGSSYADRGHPPVRSMCESTDCARRIHRNLATAGRSALGCSNCNLTDAFGLGGGFRTVSPSSGSKLPRHRPPNVGETTVAAQSPSGHTTRSSRPGP</sequence>
<feature type="compositionally biased region" description="Polar residues" evidence="1">
    <location>
        <begin position="149"/>
        <end position="170"/>
    </location>
</feature>
<name>A0A5E7AIL5_PSEFL</name>
<dbReference type="EMBL" id="CABVHQ010000005">
    <property type="protein sequence ID" value="VVN75771.1"/>
    <property type="molecule type" value="Genomic_DNA"/>
</dbReference>
<accession>A0A5E7AIL5</accession>
<feature type="transmembrane region" description="Helical" evidence="2">
    <location>
        <begin position="6"/>
        <end position="23"/>
    </location>
</feature>